<dbReference type="EC" id="2.7.4.25" evidence="8"/>
<keyword evidence="3 8" id="KW-0547">Nucleotide-binding</keyword>
<proteinExistence type="inferred from homology"/>
<keyword evidence="5 8" id="KW-0067">ATP-binding</keyword>
<dbReference type="Proteomes" id="UP000009399">
    <property type="component" value="Chromosome"/>
</dbReference>
<reference evidence="10 11" key="1">
    <citation type="journal article" date="2013" name="Genome Announc.">
        <title>Complete Genome Sequence of Mycoplasma hyorhinis Strain SK76.</title>
        <authorList>
            <person name="Goodison S."/>
            <person name="Urquidi V."/>
            <person name="Kumar D."/>
            <person name="Reyes L."/>
            <person name="Rosser C.J."/>
        </authorList>
    </citation>
    <scope>NUCLEOTIDE SEQUENCE [LARGE SCALE GENOMIC DNA]</scope>
    <source>
        <strain evidence="10 11">SK76</strain>
    </source>
</reference>
<evidence type="ECO:0000313" key="11">
    <source>
        <dbReference type="Proteomes" id="UP000009399"/>
    </source>
</evidence>
<dbReference type="GO" id="GO:0006220">
    <property type="term" value="P:pyrimidine nucleotide metabolic process"/>
    <property type="evidence" value="ECO:0007669"/>
    <property type="project" value="UniProtKB-UniRule"/>
</dbReference>
<evidence type="ECO:0000259" key="9">
    <source>
        <dbReference type="Pfam" id="PF02224"/>
    </source>
</evidence>
<evidence type="ECO:0000256" key="8">
    <source>
        <dbReference type="HAMAP-Rule" id="MF_00238"/>
    </source>
</evidence>
<dbReference type="GO" id="GO:0005737">
    <property type="term" value="C:cytoplasm"/>
    <property type="evidence" value="ECO:0007669"/>
    <property type="project" value="UniProtKB-SubCell"/>
</dbReference>
<feature type="binding site" evidence="8">
    <location>
        <begin position="11"/>
        <end position="19"/>
    </location>
    <ligand>
        <name>ATP</name>
        <dbReference type="ChEBI" id="CHEBI:30616"/>
    </ligand>
</feature>
<dbReference type="EMBL" id="CP003914">
    <property type="protein sequence ID" value="AFX74008.1"/>
    <property type="molecule type" value="Genomic_DNA"/>
</dbReference>
<evidence type="ECO:0000256" key="7">
    <source>
        <dbReference type="ARBA" id="ARBA00048478"/>
    </source>
</evidence>
<dbReference type="GO" id="GO:0036431">
    <property type="term" value="F:dCMP kinase activity"/>
    <property type="evidence" value="ECO:0007669"/>
    <property type="project" value="InterPro"/>
</dbReference>
<dbReference type="NCBIfam" id="TIGR00017">
    <property type="entry name" value="cmk"/>
    <property type="match status" value="1"/>
</dbReference>
<comment type="catalytic activity">
    <reaction evidence="6 8">
        <text>dCMP + ATP = dCDP + ADP</text>
        <dbReference type="Rhea" id="RHEA:25094"/>
        <dbReference type="ChEBI" id="CHEBI:30616"/>
        <dbReference type="ChEBI" id="CHEBI:57566"/>
        <dbReference type="ChEBI" id="CHEBI:58593"/>
        <dbReference type="ChEBI" id="CHEBI:456216"/>
        <dbReference type="EC" id="2.7.4.25"/>
    </reaction>
</comment>
<protein>
    <recommendedName>
        <fullName evidence="8">Cytidylate kinase</fullName>
        <shortName evidence="8">CK</shortName>
        <ecNumber evidence="8">2.7.4.25</ecNumber>
    </recommendedName>
    <alternativeName>
        <fullName evidence="8">Cytidine monophosphate kinase</fullName>
        <shortName evidence="8">CMP kinase</shortName>
    </alternativeName>
</protein>
<feature type="domain" description="Cytidylate kinase" evidence="9">
    <location>
        <begin position="7"/>
        <end position="218"/>
    </location>
</feature>
<dbReference type="InterPro" id="IPR027417">
    <property type="entry name" value="P-loop_NTPase"/>
</dbReference>
<keyword evidence="2 8" id="KW-0808">Transferase</keyword>
<dbReference type="KEGG" id="mhs:MOS_076"/>
<name>A0AAI8AM65_MESHY</name>
<evidence type="ECO:0000256" key="2">
    <source>
        <dbReference type="ARBA" id="ARBA00022679"/>
    </source>
</evidence>
<gene>
    <name evidence="8" type="primary">cmk</name>
    <name evidence="10" type="ORF">MOS_076</name>
</gene>
<organism evidence="10 11">
    <name type="scientific">Mesomycoplasma hyorhinis SK76</name>
    <dbReference type="NCBI Taxonomy" id="1118964"/>
    <lineage>
        <taxon>Bacteria</taxon>
        <taxon>Bacillati</taxon>
        <taxon>Mycoplasmatota</taxon>
        <taxon>Mycoplasmoidales</taxon>
        <taxon>Metamycoplasmataceae</taxon>
        <taxon>Mesomycoplasma</taxon>
    </lineage>
</organism>
<dbReference type="InterPro" id="IPR011994">
    <property type="entry name" value="Cytidylate_kinase_dom"/>
</dbReference>
<dbReference type="Pfam" id="PF02224">
    <property type="entry name" value="Cytidylate_kin"/>
    <property type="match status" value="1"/>
</dbReference>
<evidence type="ECO:0000256" key="1">
    <source>
        <dbReference type="ARBA" id="ARBA00009427"/>
    </source>
</evidence>
<dbReference type="GO" id="GO:0005524">
    <property type="term" value="F:ATP binding"/>
    <property type="evidence" value="ECO:0007669"/>
    <property type="project" value="UniProtKB-UniRule"/>
</dbReference>
<dbReference type="CDD" id="cd02020">
    <property type="entry name" value="CMPK"/>
    <property type="match status" value="1"/>
</dbReference>
<accession>A0AAI8AM65</accession>
<evidence type="ECO:0000256" key="4">
    <source>
        <dbReference type="ARBA" id="ARBA00022777"/>
    </source>
</evidence>
<keyword evidence="4 8" id="KW-0418">Kinase</keyword>
<dbReference type="InterPro" id="IPR003136">
    <property type="entry name" value="Cytidylate_kin"/>
</dbReference>
<comment type="similarity">
    <text evidence="1 8">Belongs to the cytidylate kinase family. Type 1 subfamily.</text>
</comment>
<dbReference type="Gene3D" id="3.40.50.300">
    <property type="entry name" value="P-loop containing nucleotide triphosphate hydrolases"/>
    <property type="match status" value="1"/>
</dbReference>
<evidence type="ECO:0000256" key="5">
    <source>
        <dbReference type="ARBA" id="ARBA00022840"/>
    </source>
</evidence>
<dbReference type="RefSeq" id="WP_014335356.1">
    <property type="nucleotide sequence ID" value="NC_019552.1"/>
</dbReference>
<evidence type="ECO:0000256" key="3">
    <source>
        <dbReference type="ARBA" id="ARBA00022741"/>
    </source>
</evidence>
<comment type="subcellular location">
    <subcellularLocation>
        <location evidence="8">Cytoplasm</location>
    </subcellularLocation>
</comment>
<sequence length="222" mass="25674">MDKKINIAIDGPSGAGKSSIAQTIAKKYNYLFVNTGSLYRVIAYFCYKNEVKIDNEKSILKHWNNSLLQLLEDGSILLEKQKVDDELRLDIISKNASLIAKFPKIRELIVDILKDFQQNHKGIIMEGRDTTFVVMPQAELKIFLWADSNVRAKRRVEQNKELNLETNFQSILEEIEKRDQNDMNRKVNPLHKTEDSIFIDSTNLTFDQVVSQICKLVEQKLL</sequence>
<keyword evidence="8" id="KW-0963">Cytoplasm</keyword>
<dbReference type="AlphaFoldDB" id="A0AAI8AM65"/>
<evidence type="ECO:0000256" key="6">
    <source>
        <dbReference type="ARBA" id="ARBA00047615"/>
    </source>
</evidence>
<comment type="catalytic activity">
    <reaction evidence="7 8">
        <text>CMP + ATP = CDP + ADP</text>
        <dbReference type="Rhea" id="RHEA:11600"/>
        <dbReference type="ChEBI" id="CHEBI:30616"/>
        <dbReference type="ChEBI" id="CHEBI:58069"/>
        <dbReference type="ChEBI" id="CHEBI:60377"/>
        <dbReference type="ChEBI" id="CHEBI:456216"/>
        <dbReference type="EC" id="2.7.4.25"/>
    </reaction>
</comment>
<dbReference type="SUPFAM" id="SSF52540">
    <property type="entry name" value="P-loop containing nucleoside triphosphate hydrolases"/>
    <property type="match status" value="1"/>
</dbReference>
<dbReference type="HAMAP" id="MF_00238">
    <property type="entry name" value="Cytidyl_kinase_type1"/>
    <property type="match status" value="1"/>
</dbReference>
<evidence type="ECO:0000313" key="10">
    <source>
        <dbReference type="EMBL" id="AFX74008.1"/>
    </source>
</evidence>